<proteinExistence type="predicted"/>
<keyword evidence="3" id="KW-1185">Reference proteome</keyword>
<comment type="caution">
    <text evidence="2">The sequence shown here is derived from an EMBL/GenBank/DDBJ whole genome shotgun (WGS) entry which is preliminary data.</text>
</comment>
<dbReference type="EMBL" id="BGZK01000467">
    <property type="protein sequence ID" value="GBP45250.1"/>
    <property type="molecule type" value="Genomic_DNA"/>
</dbReference>
<reference evidence="2 3" key="1">
    <citation type="journal article" date="2019" name="Commun. Biol.">
        <title>The bagworm genome reveals a unique fibroin gene that provides high tensile strength.</title>
        <authorList>
            <person name="Kono N."/>
            <person name="Nakamura H."/>
            <person name="Ohtoshi R."/>
            <person name="Tomita M."/>
            <person name="Numata K."/>
            <person name="Arakawa K."/>
        </authorList>
    </citation>
    <scope>NUCLEOTIDE SEQUENCE [LARGE SCALE GENOMIC DNA]</scope>
</reference>
<gene>
    <name evidence="2" type="ORF">EVAR_28998_1</name>
</gene>
<evidence type="ECO:0000313" key="3">
    <source>
        <dbReference type="Proteomes" id="UP000299102"/>
    </source>
</evidence>
<evidence type="ECO:0000313" key="2">
    <source>
        <dbReference type="EMBL" id="GBP45250.1"/>
    </source>
</evidence>
<sequence length="107" mass="11754">MLTLRHEAHRPARARPWSTSLYIYIHLWTTYSRPAPPHRPCRASTVGGAHGESARAGAGGPPRPGAVSAVAEWEVHGPLVSWRCHDVPSRSSIRVSVVPDSEEELLF</sequence>
<accession>A0A4C1W314</accession>
<evidence type="ECO:0000256" key="1">
    <source>
        <dbReference type="SAM" id="MobiDB-lite"/>
    </source>
</evidence>
<feature type="region of interest" description="Disordered" evidence="1">
    <location>
        <begin position="37"/>
        <end position="66"/>
    </location>
</feature>
<dbReference type="Proteomes" id="UP000299102">
    <property type="component" value="Unassembled WGS sequence"/>
</dbReference>
<protein>
    <submittedName>
        <fullName evidence="2">Uncharacterized protein</fullName>
    </submittedName>
</protein>
<dbReference type="AlphaFoldDB" id="A0A4C1W314"/>
<name>A0A4C1W314_EUMVA</name>
<organism evidence="2 3">
    <name type="scientific">Eumeta variegata</name>
    <name type="common">Bagworm moth</name>
    <name type="synonym">Eumeta japonica</name>
    <dbReference type="NCBI Taxonomy" id="151549"/>
    <lineage>
        <taxon>Eukaryota</taxon>
        <taxon>Metazoa</taxon>
        <taxon>Ecdysozoa</taxon>
        <taxon>Arthropoda</taxon>
        <taxon>Hexapoda</taxon>
        <taxon>Insecta</taxon>
        <taxon>Pterygota</taxon>
        <taxon>Neoptera</taxon>
        <taxon>Endopterygota</taxon>
        <taxon>Lepidoptera</taxon>
        <taxon>Glossata</taxon>
        <taxon>Ditrysia</taxon>
        <taxon>Tineoidea</taxon>
        <taxon>Psychidae</taxon>
        <taxon>Oiketicinae</taxon>
        <taxon>Eumeta</taxon>
    </lineage>
</organism>